<dbReference type="SUPFAM" id="SSF53807">
    <property type="entry name" value="Helical backbone' metal receptor"/>
    <property type="match status" value="1"/>
</dbReference>
<feature type="chain" id="PRO_5039277499" evidence="7">
    <location>
        <begin position="21"/>
        <end position="334"/>
    </location>
</feature>
<dbReference type="AlphaFoldDB" id="A0A917M343"/>
<dbReference type="EMBL" id="BMHY01000005">
    <property type="protein sequence ID" value="GGG73899.1"/>
    <property type="molecule type" value="Genomic_DNA"/>
</dbReference>
<feature type="region of interest" description="Disordered" evidence="6">
    <location>
        <begin position="30"/>
        <end position="51"/>
    </location>
</feature>
<dbReference type="InterPro" id="IPR051313">
    <property type="entry name" value="Bact_iron-sidero_bind"/>
</dbReference>
<dbReference type="Pfam" id="PF01497">
    <property type="entry name" value="Peripla_BP_2"/>
    <property type="match status" value="1"/>
</dbReference>
<keyword evidence="3" id="KW-0813">Transport</keyword>
<gene>
    <name evidence="9" type="primary">yclQ</name>
    <name evidence="9" type="ORF">GCM10010918_32460</name>
</gene>
<dbReference type="GO" id="GO:1901678">
    <property type="term" value="P:iron coordination entity transport"/>
    <property type="evidence" value="ECO:0007669"/>
    <property type="project" value="UniProtKB-ARBA"/>
</dbReference>
<dbReference type="InterPro" id="IPR033870">
    <property type="entry name" value="FatB"/>
</dbReference>
<keyword evidence="10" id="KW-1185">Reference proteome</keyword>
<evidence type="ECO:0000256" key="3">
    <source>
        <dbReference type="ARBA" id="ARBA00022448"/>
    </source>
</evidence>
<dbReference type="InterPro" id="IPR002491">
    <property type="entry name" value="ABC_transptr_periplasmic_BD"/>
</dbReference>
<dbReference type="Gene3D" id="3.40.50.1980">
    <property type="entry name" value="Nitrogenase molybdenum iron protein domain"/>
    <property type="match status" value="2"/>
</dbReference>
<comment type="subcellular location">
    <subcellularLocation>
        <location evidence="1">Cell envelope</location>
    </subcellularLocation>
</comment>
<evidence type="ECO:0000256" key="5">
    <source>
        <dbReference type="SAM" id="Coils"/>
    </source>
</evidence>
<comment type="caution">
    <text evidence="9">The sequence shown here is derived from an EMBL/GenBank/DDBJ whole genome shotgun (WGS) entry which is preliminary data.</text>
</comment>
<dbReference type="PROSITE" id="PS51257">
    <property type="entry name" value="PROKAR_LIPOPROTEIN"/>
    <property type="match status" value="1"/>
</dbReference>
<evidence type="ECO:0000256" key="2">
    <source>
        <dbReference type="ARBA" id="ARBA00008814"/>
    </source>
</evidence>
<keyword evidence="5" id="KW-0175">Coiled coil</keyword>
<dbReference type="PROSITE" id="PS50983">
    <property type="entry name" value="FE_B12_PBP"/>
    <property type="match status" value="1"/>
</dbReference>
<evidence type="ECO:0000256" key="7">
    <source>
        <dbReference type="SAM" id="SignalP"/>
    </source>
</evidence>
<evidence type="ECO:0000313" key="9">
    <source>
        <dbReference type="EMBL" id="GGG73899.1"/>
    </source>
</evidence>
<feature type="signal peptide" evidence="7">
    <location>
        <begin position="1"/>
        <end position="20"/>
    </location>
</feature>
<dbReference type="GO" id="GO:0030288">
    <property type="term" value="C:outer membrane-bounded periplasmic space"/>
    <property type="evidence" value="ECO:0007669"/>
    <property type="project" value="TreeGrafter"/>
</dbReference>
<evidence type="ECO:0000259" key="8">
    <source>
        <dbReference type="PROSITE" id="PS50983"/>
    </source>
</evidence>
<accession>A0A917M343</accession>
<dbReference type="PANTHER" id="PTHR30532:SF28">
    <property type="entry name" value="PETROBACTIN-BINDING PROTEIN YCLQ"/>
    <property type="match status" value="1"/>
</dbReference>
<sequence>MKKSIGIVLMTIMLAMVVAACGANGDSKGSNGTGGANNGGSNSTTPPAAEETKELTIKHKLGETKVAKNPQKVVVFDFGVLDSLDKLGVEVTGVPQASIPPYLSKYADAKYENVGSLKEPDFEKLSAIKPDLIIISGRQSDAYDELTKLGPTIFLGVDTAKYMESYTENAKTLGTIFGKEAEVEAELASVTEQIKALNEKVTAAGDKKALILLTNEGAISAYGAGSRFGIIHDVFGFKPADDGIKVTTHGDTVSFEYVAEKNPDYLFVVDRDAAVSKESGESGSKALIENALVKNTNAFKEGNIVYLDPNFWYLSGGGLISVAEMVKEVAAAMK</sequence>
<feature type="coiled-coil region" evidence="5">
    <location>
        <begin position="180"/>
        <end position="207"/>
    </location>
</feature>
<proteinExistence type="inferred from homology"/>
<evidence type="ECO:0000256" key="1">
    <source>
        <dbReference type="ARBA" id="ARBA00004196"/>
    </source>
</evidence>
<dbReference type="CDD" id="cd01140">
    <property type="entry name" value="FatB"/>
    <property type="match status" value="1"/>
</dbReference>
<evidence type="ECO:0000256" key="4">
    <source>
        <dbReference type="ARBA" id="ARBA00022729"/>
    </source>
</evidence>
<reference evidence="9 10" key="1">
    <citation type="journal article" date="2014" name="Int. J. Syst. Evol. Microbiol.">
        <title>Complete genome sequence of Corynebacterium casei LMG S-19264T (=DSM 44701T), isolated from a smear-ripened cheese.</title>
        <authorList>
            <consortium name="US DOE Joint Genome Institute (JGI-PGF)"/>
            <person name="Walter F."/>
            <person name="Albersmeier A."/>
            <person name="Kalinowski J."/>
            <person name="Ruckert C."/>
        </authorList>
    </citation>
    <scope>NUCLEOTIDE SEQUENCE [LARGE SCALE GENOMIC DNA]</scope>
    <source>
        <strain evidence="9 10">CGMCC 1.15286</strain>
    </source>
</reference>
<evidence type="ECO:0000256" key="6">
    <source>
        <dbReference type="SAM" id="MobiDB-lite"/>
    </source>
</evidence>
<protein>
    <submittedName>
        <fullName evidence="9">ABC transporter solute-binding protein YclQ</fullName>
    </submittedName>
</protein>
<organism evidence="9 10">
    <name type="scientific">Paenibacillus radicis</name>
    <name type="common">ex Gao et al. 2016</name>
    <dbReference type="NCBI Taxonomy" id="1737354"/>
    <lineage>
        <taxon>Bacteria</taxon>
        <taxon>Bacillati</taxon>
        <taxon>Bacillota</taxon>
        <taxon>Bacilli</taxon>
        <taxon>Bacillales</taxon>
        <taxon>Paenibacillaceae</taxon>
        <taxon>Paenibacillus</taxon>
    </lineage>
</organism>
<dbReference type="PANTHER" id="PTHR30532">
    <property type="entry name" value="IRON III DICITRATE-BINDING PERIPLASMIC PROTEIN"/>
    <property type="match status" value="1"/>
</dbReference>
<evidence type="ECO:0000313" key="10">
    <source>
        <dbReference type="Proteomes" id="UP000600247"/>
    </source>
</evidence>
<dbReference type="RefSeq" id="WP_308421799.1">
    <property type="nucleotide sequence ID" value="NZ_BMHY01000005.1"/>
</dbReference>
<keyword evidence="4 7" id="KW-0732">Signal</keyword>
<feature type="domain" description="Fe/B12 periplasmic-binding" evidence="8">
    <location>
        <begin position="72"/>
        <end position="334"/>
    </location>
</feature>
<name>A0A917M343_9BACL</name>
<dbReference type="Proteomes" id="UP000600247">
    <property type="component" value="Unassembled WGS sequence"/>
</dbReference>
<comment type="similarity">
    <text evidence="2">Belongs to the bacterial solute-binding protein 8 family.</text>
</comment>